<keyword evidence="3" id="KW-0547">Nucleotide-binding</keyword>
<dbReference type="SUPFAM" id="SSF142764">
    <property type="entry name" value="YgbK-like"/>
    <property type="match status" value="1"/>
</dbReference>
<keyword evidence="6" id="KW-0119">Carbohydrate metabolism</keyword>
<dbReference type="Proteomes" id="UP000284095">
    <property type="component" value="Unassembled WGS sequence"/>
</dbReference>
<comment type="caution">
    <text evidence="9">The sequence shown here is derived from an EMBL/GenBank/DDBJ whole genome shotgun (WGS) entry which is preliminary data.</text>
</comment>
<keyword evidence="2" id="KW-0808">Transferase</keyword>
<dbReference type="Gene3D" id="3.40.50.10840">
    <property type="entry name" value="Putative sugar-binding, N-terminal domain"/>
    <property type="match status" value="1"/>
</dbReference>
<feature type="domain" description="Four-carbon acid sugar kinase N-terminal" evidence="7">
    <location>
        <begin position="4"/>
        <end position="220"/>
    </location>
</feature>
<evidence type="ECO:0000256" key="3">
    <source>
        <dbReference type="ARBA" id="ARBA00022741"/>
    </source>
</evidence>
<dbReference type="AlphaFoldDB" id="A0A414SYU4"/>
<reference evidence="9 10" key="1">
    <citation type="submission" date="2018-08" db="EMBL/GenBank/DDBJ databases">
        <title>A genome reference for cultivated species of the human gut microbiota.</title>
        <authorList>
            <person name="Zou Y."/>
            <person name="Xue W."/>
            <person name="Luo G."/>
        </authorList>
    </citation>
    <scope>NUCLEOTIDE SEQUENCE [LARGE SCALE GENOMIC DNA]</scope>
    <source>
        <strain evidence="9 10">AM22-22</strain>
    </source>
</reference>
<dbReference type="GO" id="GO:0016301">
    <property type="term" value="F:kinase activity"/>
    <property type="evidence" value="ECO:0007669"/>
    <property type="project" value="UniProtKB-KW"/>
</dbReference>
<evidence type="ECO:0000256" key="1">
    <source>
        <dbReference type="ARBA" id="ARBA00005715"/>
    </source>
</evidence>
<protein>
    <submittedName>
        <fullName evidence="9">Four-carbon acid sugar kinase family protein</fullName>
    </submittedName>
</protein>
<name>A0A414SYU4_9FIRM</name>
<dbReference type="InterPro" id="IPR031475">
    <property type="entry name" value="NBD_C"/>
</dbReference>
<accession>A0A414SYU4</accession>
<sequence>MVKLLIIADDFTGALDTGIQFKKYGICTQVFTKTRIEDNEINPDTEVLVIDSESRPLTKEEAYLGVLNITKWAISKGIEIIFKKTDSALRGNIGAELEAVADAAGEESLYFLPGYPEIHRITKNGMHYIDGELLENSVFGKDPFEPVKRSYIPDIINEQSCITVRCVQSGEKIPESRKEDSSIIVCDTVTTEDIDKRLEELQEKKCLKFIAGCAGLAARLVWKLPFEKKDGQMFRQTKALYVACGSLNKITEKQVEYAEKTGGFERIHLTMEQKLMPEYYQSRQGKEFTEWLVKLCETRRKLIVDTFDQDDKKEMFLEKHKIPKASVRFRISDSHGCIVDEILKSNIDVTILMTGGDTLMGYMKKIGCTQIEPLCEIEQGIVASNIICHDHTVQVISKSGGFGTEDVMCIIAEKVIRKES</sequence>
<dbReference type="Pfam" id="PF07005">
    <property type="entry name" value="SBD_N"/>
    <property type="match status" value="1"/>
</dbReference>
<evidence type="ECO:0000256" key="2">
    <source>
        <dbReference type="ARBA" id="ARBA00022679"/>
    </source>
</evidence>
<evidence type="ECO:0000256" key="5">
    <source>
        <dbReference type="ARBA" id="ARBA00022840"/>
    </source>
</evidence>
<evidence type="ECO:0000259" key="7">
    <source>
        <dbReference type="Pfam" id="PF07005"/>
    </source>
</evidence>
<dbReference type="InterPro" id="IPR010737">
    <property type="entry name" value="4-carb_acid_sugar_kinase_N"/>
</dbReference>
<dbReference type="InterPro" id="IPR042213">
    <property type="entry name" value="NBD_C_sf"/>
</dbReference>
<dbReference type="Gene3D" id="3.40.980.20">
    <property type="entry name" value="Four-carbon acid sugar kinase, nucleotide binding domain"/>
    <property type="match status" value="1"/>
</dbReference>
<evidence type="ECO:0000259" key="8">
    <source>
        <dbReference type="Pfam" id="PF17042"/>
    </source>
</evidence>
<dbReference type="EMBL" id="QRIC01000007">
    <property type="protein sequence ID" value="RHG27101.1"/>
    <property type="molecule type" value="Genomic_DNA"/>
</dbReference>
<evidence type="ECO:0000256" key="6">
    <source>
        <dbReference type="ARBA" id="ARBA00023277"/>
    </source>
</evidence>
<keyword evidence="10" id="KW-1185">Reference proteome</keyword>
<dbReference type="InterPro" id="IPR037051">
    <property type="entry name" value="4-carb_acid_sugar_kinase_N_sf"/>
</dbReference>
<proteinExistence type="inferred from homology"/>
<evidence type="ECO:0000313" key="10">
    <source>
        <dbReference type="Proteomes" id="UP000284095"/>
    </source>
</evidence>
<feature type="domain" description="Four-carbon acid sugar kinase nucleotide binding" evidence="8">
    <location>
        <begin position="242"/>
        <end position="407"/>
    </location>
</feature>
<evidence type="ECO:0000256" key="4">
    <source>
        <dbReference type="ARBA" id="ARBA00022777"/>
    </source>
</evidence>
<organism evidence="9 10">
    <name type="scientific">Dorea longicatena</name>
    <dbReference type="NCBI Taxonomy" id="88431"/>
    <lineage>
        <taxon>Bacteria</taxon>
        <taxon>Bacillati</taxon>
        <taxon>Bacillota</taxon>
        <taxon>Clostridia</taxon>
        <taxon>Lachnospirales</taxon>
        <taxon>Lachnospiraceae</taxon>
        <taxon>Dorea</taxon>
    </lineage>
</organism>
<evidence type="ECO:0000313" key="9">
    <source>
        <dbReference type="EMBL" id="RHG27101.1"/>
    </source>
</evidence>
<dbReference type="GO" id="GO:0005524">
    <property type="term" value="F:ATP binding"/>
    <property type="evidence" value="ECO:0007669"/>
    <property type="project" value="UniProtKB-KW"/>
</dbReference>
<gene>
    <name evidence="9" type="ORF">DW265_04555</name>
</gene>
<dbReference type="Pfam" id="PF17042">
    <property type="entry name" value="NBD_C"/>
    <property type="match status" value="1"/>
</dbReference>
<keyword evidence="4 9" id="KW-0418">Kinase</keyword>
<keyword evidence="5" id="KW-0067">ATP-binding</keyword>
<dbReference type="RefSeq" id="WP_118224571.1">
    <property type="nucleotide sequence ID" value="NZ_QRIC01000007.1"/>
</dbReference>
<comment type="similarity">
    <text evidence="1">Belongs to the four-carbon acid sugar kinase family.</text>
</comment>